<reference evidence="1" key="1">
    <citation type="submission" date="2020-09" db="EMBL/GenBank/DDBJ databases">
        <title>A novel bacterium of genus Neiella, isolated from South China Sea.</title>
        <authorList>
            <person name="Huang H."/>
            <person name="Mo K."/>
            <person name="Hu Y."/>
        </authorList>
    </citation>
    <scope>NUCLEOTIDE SEQUENCE</scope>
    <source>
        <strain evidence="1">HB171785</strain>
    </source>
</reference>
<evidence type="ECO:0008006" key="3">
    <source>
        <dbReference type="Google" id="ProtNLM"/>
    </source>
</evidence>
<name>A0A8J6UJI6_9GAMM</name>
<protein>
    <recommendedName>
        <fullName evidence="3">DUF3828 domain-containing protein</fullName>
    </recommendedName>
</protein>
<accession>A0A8J6UJI6</accession>
<sequence>MWLRVVTFTLAVLALVGCQDKKPQQDPEDVAVAFFSAIYVEADLEKAKKLSGPKLAELLEHYRNMEAIKRHVVGMEMVNPEIEVKNSSADFFRRLDQDVWVELHFTSKVGRSTIMDVRVVHLSQQFADSWVVDKIDADPFATNG</sequence>
<proteinExistence type="predicted"/>
<dbReference type="AlphaFoldDB" id="A0A8J6UJI6"/>
<dbReference type="RefSeq" id="WP_191145744.1">
    <property type="nucleotide sequence ID" value="NZ_JACXAF010000021.1"/>
</dbReference>
<dbReference type="Proteomes" id="UP000638014">
    <property type="component" value="Unassembled WGS sequence"/>
</dbReference>
<gene>
    <name evidence="1" type="ORF">IC617_14690</name>
</gene>
<organism evidence="1 2">
    <name type="scientific">Neiella litorisoli</name>
    <dbReference type="NCBI Taxonomy" id="2771431"/>
    <lineage>
        <taxon>Bacteria</taxon>
        <taxon>Pseudomonadati</taxon>
        <taxon>Pseudomonadota</taxon>
        <taxon>Gammaproteobacteria</taxon>
        <taxon>Alteromonadales</taxon>
        <taxon>Echinimonadaceae</taxon>
        <taxon>Neiella</taxon>
    </lineage>
</organism>
<dbReference type="PROSITE" id="PS51257">
    <property type="entry name" value="PROKAR_LIPOPROTEIN"/>
    <property type="match status" value="1"/>
</dbReference>
<keyword evidence="2" id="KW-1185">Reference proteome</keyword>
<evidence type="ECO:0000313" key="2">
    <source>
        <dbReference type="Proteomes" id="UP000638014"/>
    </source>
</evidence>
<evidence type="ECO:0000313" key="1">
    <source>
        <dbReference type="EMBL" id="MBD1390678.1"/>
    </source>
</evidence>
<comment type="caution">
    <text evidence="1">The sequence shown here is derived from an EMBL/GenBank/DDBJ whole genome shotgun (WGS) entry which is preliminary data.</text>
</comment>
<dbReference type="EMBL" id="JACXAF010000021">
    <property type="protein sequence ID" value="MBD1390678.1"/>
    <property type="molecule type" value="Genomic_DNA"/>
</dbReference>